<accession>A0A7G3ZIL2</accession>
<dbReference type="InterPro" id="IPR006994">
    <property type="entry name" value="TCF25/Rqc1"/>
</dbReference>
<name>A0A7G3ZIL2_9SACH</name>
<gene>
    <name evidence="2" type="ORF">HG536_0E02590</name>
</gene>
<evidence type="ECO:0008006" key="4">
    <source>
        <dbReference type="Google" id="ProtNLM"/>
    </source>
</evidence>
<reference evidence="2 3" key="1">
    <citation type="submission" date="2020-06" db="EMBL/GenBank/DDBJ databases">
        <title>The yeast mating-type switching endonuclease HO is a domesticated member of an unorthodox homing genetic element family.</title>
        <authorList>
            <person name="Coughlan A.Y."/>
            <person name="Lombardi L."/>
            <person name="Braun-Galleani S."/>
            <person name="Martos A.R."/>
            <person name="Galeote V."/>
            <person name="Bigey F."/>
            <person name="Dequin S."/>
            <person name="Byrne K.P."/>
            <person name="Wolfe K.H."/>
        </authorList>
    </citation>
    <scope>NUCLEOTIDE SEQUENCE [LARGE SCALE GENOMIC DNA]</scope>
    <source>
        <strain evidence="2 3">CBS764</strain>
    </source>
</reference>
<dbReference type="EMBL" id="CP059250">
    <property type="protein sequence ID" value="QLL33348.1"/>
    <property type="molecule type" value="Genomic_DNA"/>
</dbReference>
<protein>
    <recommendedName>
        <fullName evidence="4">Ribosome quality control complex subunit 1</fullName>
    </recommendedName>
</protein>
<feature type="region of interest" description="Disordered" evidence="1">
    <location>
        <begin position="56"/>
        <end position="110"/>
    </location>
</feature>
<dbReference type="PANTHER" id="PTHR22684">
    <property type="entry name" value="NULP1-RELATED"/>
    <property type="match status" value="1"/>
</dbReference>
<feature type="compositionally biased region" description="Basic residues" evidence="1">
    <location>
        <begin position="83"/>
        <end position="98"/>
    </location>
</feature>
<dbReference type="GO" id="GO:0072344">
    <property type="term" value="P:rescue of stalled ribosome"/>
    <property type="evidence" value="ECO:0007669"/>
    <property type="project" value="TreeGrafter"/>
</dbReference>
<dbReference type="Pfam" id="PF04910">
    <property type="entry name" value="Tcf25"/>
    <property type="match status" value="1"/>
</dbReference>
<dbReference type="PANTHER" id="PTHR22684:SF0">
    <property type="entry name" value="RIBOSOME QUALITY CONTROL COMPLEX SUBUNIT TCF25"/>
    <property type="match status" value="1"/>
</dbReference>
<feature type="compositionally biased region" description="Acidic residues" evidence="1">
    <location>
        <begin position="56"/>
        <end position="66"/>
    </location>
</feature>
<dbReference type="GeneID" id="59326544"/>
<dbReference type="AlphaFoldDB" id="A0A7G3ZIL2"/>
<evidence type="ECO:0000256" key="1">
    <source>
        <dbReference type="SAM" id="MobiDB-lite"/>
    </source>
</evidence>
<dbReference type="GO" id="GO:1990112">
    <property type="term" value="C:RQC complex"/>
    <property type="evidence" value="ECO:0007669"/>
    <property type="project" value="TreeGrafter"/>
</dbReference>
<dbReference type="OrthoDB" id="205993at2759"/>
<evidence type="ECO:0000313" key="2">
    <source>
        <dbReference type="EMBL" id="QLL33348.1"/>
    </source>
</evidence>
<proteinExistence type="predicted"/>
<evidence type="ECO:0000313" key="3">
    <source>
        <dbReference type="Proteomes" id="UP000515788"/>
    </source>
</evidence>
<dbReference type="KEGG" id="tgb:HG536_0E02590"/>
<organism evidence="2 3">
    <name type="scientific">Torulaspora globosa</name>
    <dbReference type="NCBI Taxonomy" id="48254"/>
    <lineage>
        <taxon>Eukaryota</taxon>
        <taxon>Fungi</taxon>
        <taxon>Dikarya</taxon>
        <taxon>Ascomycota</taxon>
        <taxon>Saccharomycotina</taxon>
        <taxon>Saccharomycetes</taxon>
        <taxon>Saccharomycetales</taxon>
        <taxon>Saccharomycetaceae</taxon>
        <taxon>Torulaspora</taxon>
    </lineage>
</organism>
<feature type="compositionally biased region" description="Basic and acidic residues" evidence="1">
    <location>
        <begin position="99"/>
        <end position="110"/>
    </location>
</feature>
<keyword evidence="3" id="KW-1185">Reference proteome</keyword>
<sequence length="707" mass="81490">MSSRALRKLQNDEELLESLLKTSGSKEASPAAAKTATPKVNMFALMNDEDADECLEDGEDEIDGDSCYDKQVEQVEVQLPTKSQRKKMKKNKKRGKKTNSREIEQNDAKNDIEENELDEIIQQFRKKDVQKYGLQDEEISDEFHTAYESEDDEIARAVTMGDLIGDSGFSNFPRKGLRSYQRFFNADFKKLDPHYEFKLLFGDLSTKSLEDIDSMTTSHVSPQQLKQLQRMKRLIKNWGGKDHRSVPNGPGSSAHRLQFTKVREDWLPTPRGELALKALTLNDLREWQMWQRPRDWKDVIDEDIQEMKKSIAFYKFEPLSPDVNRKAMTEFYLSTILHPDHEALIHLISSKYPYHVPALLQVALILIRQGDRSNTNGLLQRALFVFDRALKSGIQFNSLSCQLPYIYFYNRQFYFAIFRYVLALAQRGAVATASEWCKVLWSLSPLEDPLGCRYFIDHYLLLNNDYQYLIDLSKSALVTSYKQWCTLGLALSAVLSYLRVGLPEEARKALRNSFNLHINSYSMMFIEKLSGDPSLTAGAELKITSSELIETKAYMARFATVWSKPEEITFLRDEMASLYKIIREGKADFMQVSVAECHDCDGENPLFIKGMPVNLLRFAILSEEPSVMGSLPPQIWEDNEVYEFDVLPPTPTSKESIEVLETVKNFIEEKELITHEMERMQDEEILNQVRQMSLEQFLEENPNAGVE</sequence>
<dbReference type="GO" id="GO:1990116">
    <property type="term" value="P:ribosome-associated ubiquitin-dependent protein catabolic process"/>
    <property type="evidence" value="ECO:0007669"/>
    <property type="project" value="TreeGrafter"/>
</dbReference>
<dbReference type="RefSeq" id="XP_037140022.1">
    <property type="nucleotide sequence ID" value="XM_037284126.1"/>
</dbReference>
<dbReference type="Proteomes" id="UP000515788">
    <property type="component" value="Chromosome 5"/>
</dbReference>